<name>X0XLU5_9ZZZZ</name>
<comment type="caution">
    <text evidence="2">The sequence shown here is derived from an EMBL/GenBank/DDBJ whole genome shotgun (WGS) entry which is preliminary data.</text>
</comment>
<dbReference type="SMART" id="SM00882">
    <property type="entry name" value="CoA_trans"/>
    <property type="match status" value="1"/>
</dbReference>
<accession>X0XLU5</accession>
<dbReference type="Gene3D" id="3.40.1080.10">
    <property type="entry name" value="Glutaconate Coenzyme A-transferase"/>
    <property type="match status" value="1"/>
</dbReference>
<evidence type="ECO:0008006" key="3">
    <source>
        <dbReference type="Google" id="ProtNLM"/>
    </source>
</evidence>
<dbReference type="Pfam" id="PF01144">
    <property type="entry name" value="CoA_trans"/>
    <property type="match status" value="1"/>
</dbReference>
<dbReference type="PANTHER" id="PTHR13707">
    <property type="entry name" value="KETOACID-COENZYME A TRANSFERASE"/>
    <property type="match status" value="1"/>
</dbReference>
<feature type="non-terminal residue" evidence="2">
    <location>
        <position position="1"/>
    </location>
</feature>
<dbReference type="InterPro" id="IPR004165">
    <property type="entry name" value="CoA_trans_fam_I"/>
</dbReference>
<dbReference type="SUPFAM" id="SSF100950">
    <property type="entry name" value="NagB/RpiA/CoA transferase-like"/>
    <property type="match status" value="1"/>
</dbReference>
<gene>
    <name evidence="2" type="ORF">S01H1_63526</name>
</gene>
<dbReference type="InterPro" id="IPR037171">
    <property type="entry name" value="NagB/RpiA_transferase-like"/>
</dbReference>
<evidence type="ECO:0000313" key="2">
    <source>
        <dbReference type="EMBL" id="GAG36307.1"/>
    </source>
</evidence>
<sequence>YLVAAVARKGVKDLTIVGNSGGWGPQLIEMLRARMAVLLDIPPDWYDPGLLVDRGQVSKGILSFPAAPAHIHTPFEKAVMDGKVELELIGQGSLAERMRAAKGGIAAFYTPVGVGTVVEEGKEVREFDGRKHLLEMALKGDFSLIRAHKADRYGNLVYRGSSRTFNATMAGASTVTVAEVDEVVEPGALDPEHIVTPGIYVQRVVVRPREPRPWDEAM</sequence>
<dbReference type="GO" id="GO:0008410">
    <property type="term" value="F:CoA-transferase activity"/>
    <property type="evidence" value="ECO:0007669"/>
    <property type="project" value="InterPro"/>
</dbReference>
<reference evidence="2" key="1">
    <citation type="journal article" date="2014" name="Front. Microbiol.">
        <title>High frequency of phylogenetically diverse reductive dehalogenase-homologous genes in deep subseafloor sedimentary metagenomes.</title>
        <authorList>
            <person name="Kawai M."/>
            <person name="Futagami T."/>
            <person name="Toyoda A."/>
            <person name="Takaki Y."/>
            <person name="Nishi S."/>
            <person name="Hori S."/>
            <person name="Arai W."/>
            <person name="Tsubouchi T."/>
            <person name="Morono Y."/>
            <person name="Uchiyama I."/>
            <person name="Ito T."/>
            <person name="Fujiyama A."/>
            <person name="Inagaki F."/>
            <person name="Takami H."/>
        </authorList>
    </citation>
    <scope>NUCLEOTIDE SEQUENCE</scope>
    <source>
        <strain evidence="2">Expedition CK06-06</strain>
    </source>
</reference>
<organism evidence="2">
    <name type="scientific">marine sediment metagenome</name>
    <dbReference type="NCBI Taxonomy" id="412755"/>
    <lineage>
        <taxon>unclassified sequences</taxon>
        <taxon>metagenomes</taxon>
        <taxon>ecological metagenomes</taxon>
    </lineage>
</organism>
<dbReference type="PANTHER" id="PTHR13707:SF60">
    <property type="entry name" value="ACETATE COA-TRANSFERASE SUBUNIT ALPHA"/>
    <property type="match status" value="1"/>
</dbReference>
<dbReference type="AlphaFoldDB" id="X0XLU5"/>
<dbReference type="InterPro" id="IPR012792">
    <property type="entry name" value="3-oxoacid_CoA-transf_A"/>
</dbReference>
<evidence type="ECO:0000256" key="1">
    <source>
        <dbReference type="ARBA" id="ARBA00022679"/>
    </source>
</evidence>
<proteinExistence type="predicted"/>
<dbReference type="EMBL" id="BARS01041816">
    <property type="protein sequence ID" value="GAG36307.1"/>
    <property type="molecule type" value="Genomic_DNA"/>
</dbReference>
<keyword evidence="1" id="KW-0808">Transferase</keyword>
<protein>
    <recommendedName>
        <fullName evidence="3">3-oxoacid CoA-transferase subunit A</fullName>
    </recommendedName>
</protein>
<dbReference type="NCBIfam" id="TIGR02429">
    <property type="entry name" value="pcaI_scoA_fam"/>
    <property type="match status" value="1"/>
</dbReference>